<organism evidence="1 2">
    <name type="scientific">Aliicoccus persicus</name>
    <dbReference type="NCBI Taxonomy" id="930138"/>
    <lineage>
        <taxon>Bacteria</taxon>
        <taxon>Bacillati</taxon>
        <taxon>Bacillota</taxon>
        <taxon>Bacilli</taxon>
        <taxon>Bacillales</taxon>
        <taxon>Staphylococcaceae</taxon>
        <taxon>Aliicoccus</taxon>
    </lineage>
</organism>
<sequence>MRVAVKIYGRDVICASCVNAPGSKDTYEWLEALLPKKYSDTDFRFSYIDLDNAENLSDHDDSLIEQINDDELFYPLVTMNDEVVQDGYVNLKPIYRWLDGQKENA</sequence>
<gene>
    <name evidence="1" type="ORF">K8V35_08450</name>
</gene>
<dbReference type="InterPro" id="IPR036249">
    <property type="entry name" value="Thioredoxin-like_sf"/>
</dbReference>
<evidence type="ECO:0000313" key="1">
    <source>
        <dbReference type="EMBL" id="HJE20368.1"/>
    </source>
</evidence>
<proteinExistence type="predicted"/>
<reference evidence="1" key="1">
    <citation type="journal article" date="2021" name="PeerJ">
        <title>Extensive microbial diversity within the chicken gut microbiome revealed by metagenomics and culture.</title>
        <authorList>
            <person name="Gilroy R."/>
            <person name="Ravi A."/>
            <person name="Getino M."/>
            <person name="Pursley I."/>
            <person name="Horton D.L."/>
            <person name="Alikhan N.F."/>
            <person name="Baker D."/>
            <person name="Gharbi K."/>
            <person name="Hall N."/>
            <person name="Watson M."/>
            <person name="Adriaenssens E.M."/>
            <person name="Foster-Nyarko E."/>
            <person name="Jarju S."/>
            <person name="Secka A."/>
            <person name="Antonio M."/>
            <person name="Oren A."/>
            <person name="Chaudhuri R.R."/>
            <person name="La Ragione R."/>
            <person name="Hildebrand F."/>
            <person name="Pallen M.J."/>
        </authorList>
    </citation>
    <scope>NUCLEOTIDE SEQUENCE</scope>
    <source>
        <strain evidence="1">6019</strain>
    </source>
</reference>
<dbReference type="Proteomes" id="UP000763505">
    <property type="component" value="Unassembled WGS sequence"/>
</dbReference>
<name>A0A921JCI7_9STAP</name>
<dbReference type="Pfam" id="PF07315">
    <property type="entry name" value="DUF1462"/>
    <property type="match status" value="1"/>
</dbReference>
<evidence type="ECO:0000313" key="2">
    <source>
        <dbReference type="Proteomes" id="UP000763505"/>
    </source>
</evidence>
<comment type="caution">
    <text evidence="1">The sequence shown here is derived from an EMBL/GenBank/DDBJ whole genome shotgun (WGS) entry which is preliminary data.</text>
</comment>
<accession>A0A921JCI7</accession>
<dbReference type="InterPro" id="IPR009190">
    <property type="entry name" value="DUF1462"/>
</dbReference>
<dbReference type="AlphaFoldDB" id="A0A921JCI7"/>
<dbReference type="SUPFAM" id="SSF52833">
    <property type="entry name" value="Thioredoxin-like"/>
    <property type="match status" value="1"/>
</dbReference>
<reference evidence="1" key="2">
    <citation type="submission" date="2021-09" db="EMBL/GenBank/DDBJ databases">
        <authorList>
            <person name="Gilroy R."/>
        </authorList>
    </citation>
    <scope>NUCLEOTIDE SEQUENCE</scope>
    <source>
        <strain evidence="1">6019</strain>
    </source>
</reference>
<dbReference type="EMBL" id="DYYI01000093">
    <property type="protein sequence ID" value="HJE20368.1"/>
    <property type="molecule type" value="Genomic_DNA"/>
</dbReference>
<dbReference type="Gene3D" id="3.40.30.30">
    <property type="entry name" value="Hypothetical protein sa0798"/>
    <property type="match status" value="1"/>
</dbReference>
<protein>
    <submittedName>
        <fullName evidence="1">YuzD family protein</fullName>
    </submittedName>
</protein>
<dbReference type="InterPro" id="IPR038218">
    <property type="entry name" value="YuzD-like_sp"/>
</dbReference>